<dbReference type="Proteomes" id="UP000050421">
    <property type="component" value="Unassembled WGS sequence"/>
</dbReference>
<feature type="compositionally biased region" description="Polar residues" evidence="1">
    <location>
        <begin position="84"/>
        <end position="95"/>
    </location>
</feature>
<reference evidence="2 3" key="1">
    <citation type="submission" date="2015-09" db="EMBL/GenBank/DDBJ databases">
        <title>Identification and resolution of microdiversity through metagenomic sequencing of parallel consortia.</title>
        <authorList>
            <person name="Nelson W.C."/>
            <person name="Romine M.F."/>
            <person name="Lindemann S.R."/>
        </authorList>
    </citation>
    <scope>NUCLEOTIDE SEQUENCE [LARGE SCALE GENOMIC DNA]</scope>
    <source>
        <strain evidence="2">HL-49</strain>
    </source>
</reference>
<protein>
    <submittedName>
        <fullName evidence="2">Toxin-antitoxin system antidote component</fullName>
    </submittedName>
</protein>
<proteinExistence type="predicted"/>
<dbReference type="PATRIC" id="fig|1305737.6.peg.1165"/>
<evidence type="ECO:0000313" key="3">
    <source>
        <dbReference type="Proteomes" id="UP000050421"/>
    </source>
</evidence>
<gene>
    <name evidence="2" type="ORF">HLUCCX10_02495</name>
</gene>
<evidence type="ECO:0000313" key="2">
    <source>
        <dbReference type="EMBL" id="KPQ19473.1"/>
    </source>
</evidence>
<feature type="region of interest" description="Disordered" evidence="1">
    <location>
        <begin position="74"/>
        <end position="95"/>
    </location>
</feature>
<name>A0A0P8C9D3_9BACT</name>
<dbReference type="OrthoDB" id="772049at2"/>
<comment type="caution">
    <text evidence="2">The sequence shown here is derived from an EMBL/GenBank/DDBJ whole genome shotgun (WGS) entry which is preliminary data.</text>
</comment>
<dbReference type="EMBL" id="LJXT01000009">
    <property type="protein sequence ID" value="KPQ19473.1"/>
    <property type="molecule type" value="Genomic_DNA"/>
</dbReference>
<evidence type="ECO:0000256" key="1">
    <source>
        <dbReference type="SAM" id="MobiDB-lite"/>
    </source>
</evidence>
<accession>A0A0P8C9D3</accession>
<dbReference type="AlphaFoldDB" id="A0A0P8C9D3"/>
<organism evidence="2 3">
    <name type="scientific">Algoriphagus marincola HL-49</name>
    <dbReference type="NCBI Taxonomy" id="1305737"/>
    <lineage>
        <taxon>Bacteria</taxon>
        <taxon>Pseudomonadati</taxon>
        <taxon>Bacteroidota</taxon>
        <taxon>Cytophagia</taxon>
        <taxon>Cytophagales</taxon>
        <taxon>Cyclobacteriaceae</taxon>
        <taxon>Algoriphagus</taxon>
    </lineage>
</organism>
<sequence length="95" mass="10846">MSEAKKHKNLVNEPAEAYQIPVDKKVNQLLEIAQGLPTSTLQEIVEKLKLIIRQKPKASEFSSFLLAGPVMSDSQSEEYKSQRKSINQWRKSQSF</sequence>